<reference evidence="3 4" key="1">
    <citation type="submission" date="2019-03" db="EMBL/GenBank/DDBJ databases">
        <title>Genomic Encyclopedia of Type Strains, Phase IV (KMG-IV): sequencing the most valuable type-strain genomes for metagenomic binning, comparative biology and taxonomic classification.</title>
        <authorList>
            <person name="Goeker M."/>
        </authorList>
    </citation>
    <scope>NUCLEOTIDE SEQUENCE [LARGE SCALE GENOMIC DNA]</scope>
    <source>
        <strain evidence="3 4">DSM 46770</strain>
    </source>
</reference>
<comment type="caution">
    <text evidence="3">The sequence shown here is derived from an EMBL/GenBank/DDBJ whole genome shotgun (WGS) entry which is preliminary data.</text>
</comment>
<dbReference type="EMBL" id="SNYN01000022">
    <property type="protein sequence ID" value="TDQ47190.1"/>
    <property type="molecule type" value="Genomic_DNA"/>
</dbReference>
<organism evidence="3 4">
    <name type="scientific">Actinorugispora endophytica</name>
    <dbReference type="NCBI Taxonomy" id="1605990"/>
    <lineage>
        <taxon>Bacteria</taxon>
        <taxon>Bacillati</taxon>
        <taxon>Actinomycetota</taxon>
        <taxon>Actinomycetes</taxon>
        <taxon>Streptosporangiales</taxon>
        <taxon>Nocardiopsidaceae</taxon>
        <taxon>Actinorugispora</taxon>
    </lineage>
</organism>
<dbReference type="RefSeq" id="WP_133742967.1">
    <property type="nucleotide sequence ID" value="NZ_SNYN01000022.1"/>
</dbReference>
<evidence type="ECO:0000256" key="1">
    <source>
        <dbReference type="SAM" id="Phobius"/>
    </source>
</evidence>
<protein>
    <submittedName>
        <fullName evidence="3">Fucose 4-O-acetylase-like acetyltransferase</fullName>
    </submittedName>
</protein>
<accession>A0A4R6UJQ7</accession>
<evidence type="ECO:0000313" key="3">
    <source>
        <dbReference type="EMBL" id="TDQ47190.1"/>
    </source>
</evidence>
<dbReference type="Pfam" id="PF01757">
    <property type="entry name" value="Acyl_transf_3"/>
    <property type="match status" value="1"/>
</dbReference>
<keyword evidence="1" id="KW-1133">Transmembrane helix</keyword>
<feature type="transmembrane region" description="Helical" evidence="1">
    <location>
        <begin position="292"/>
        <end position="310"/>
    </location>
</feature>
<keyword evidence="4" id="KW-1185">Reference proteome</keyword>
<gene>
    <name evidence="3" type="ORF">EV190_1229</name>
</gene>
<feature type="transmembrane region" description="Helical" evidence="1">
    <location>
        <begin position="105"/>
        <end position="125"/>
    </location>
</feature>
<dbReference type="GO" id="GO:0016747">
    <property type="term" value="F:acyltransferase activity, transferring groups other than amino-acyl groups"/>
    <property type="evidence" value="ECO:0007669"/>
    <property type="project" value="InterPro"/>
</dbReference>
<dbReference type="InterPro" id="IPR050623">
    <property type="entry name" value="Glucan_succinyl_AcylTrfase"/>
</dbReference>
<proteinExistence type="predicted"/>
<feature type="transmembrane region" description="Helical" evidence="1">
    <location>
        <begin position="21"/>
        <end position="45"/>
    </location>
</feature>
<keyword evidence="3" id="KW-0808">Transferase</keyword>
<feature type="transmembrane region" description="Helical" evidence="1">
    <location>
        <begin position="330"/>
        <end position="349"/>
    </location>
</feature>
<dbReference type="AlphaFoldDB" id="A0A4R6UJQ7"/>
<evidence type="ECO:0000259" key="2">
    <source>
        <dbReference type="Pfam" id="PF01757"/>
    </source>
</evidence>
<feature type="transmembrane region" description="Helical" evidence="1">
    <location>
        <begin position="355"/>
        <end position="375"/>
    </location>
</feature>
<feature type="transmembrane region" description="Helical" evidence="1">
    <location>
        <begin position="190"/>
        <end position="211"/>
    </location>
</feature>
<sequence length="385" mass="42040">MTDTTRPPTQRKEAPRERILFYDNLRVVLTVLVILHHVAVTYGNIPVWFYTEPAQDPSGGLLDLLVVFNQAFFMGFFFLISGCFVPGAHDRKGGRRFLTDRLLRLGVPLVLFLVVLRPALTFGSYTAMADDLPYWMFYLVTWDPGPMWFVEVLLVFSAVYVLWRRFADRRGAPASPAAPAPAPGRAPGPLAVIGFTLALAAATYLWNIVVLPGSYWPLVGLPSPSYLPQYVALFAVGILGFRRGWFQSLPRSAGWAGFAVAAVGALAFLPLLGVLGDEAMTGGGTWQSLVSSLWGAAFAVGVILALLVLFRERFDRQGRLGRLLSGNAYAVYVLHPLVLVALGHSFAWLEAPAVVKFAIVAALAVPLCWALAALVRSVPGVRRIL</sequence>
<evidence type="ECO:0000313" key="4">
    <source>
        <dbReference type="Proteomes" id="UP000295281"/>
    </source>
</evidence>
<feature type="domain" description="Acyltransferase 3" evidence="2">
    <location>
        <begin position="20"/>
        <end position="372"/>
    </location>
</feature>
<feature type="transmembrane region" description="Helical" evidence="1">
    <location>
        <begin position="65"/>
        <end position="85"/>
    </location>
</feature>
<dbReference type="PANTHER" id="PTHR36927">
    <property type="entry name" value="BLR4337 PROTEIN"/>
    <property type="match status" value="1"/>
</dbReference>
<feature type="transmembrane region" description="Helical" evidence="1">
    <location>
        <begin position="145"/>
        <end position="163"/>
    </location>
</feature>
<name>A0A4R6UJQ7_9ACTN</name>
<dbReference type="Proteomes" id="UP000295281">
    <property type="component" value="Unassembled WGS sequence"/>
</dbReference>
<dbReference type="OrthoDB" id="7375713at2"/>
<feature type="transmembrane region" description="Helical" evidence="1">
    <location>
        <begin position="223"/>
        <end position="241"/>
    </location>
</feature>
<keyword evidence="1" id="KW-0812">Transmembrane</keyword>
<feature type="transmembrane region" description="Helical" evidence="1">
    <location>
        <begin position="253"/>
        <end position="272"/>
    </location>
</feature>
<keyword evidence="1" id="KW-0472">Membrane</keyword>
<dbReference type="InterPro" id="IPR002656">
    <property type="entry name" value="Acyl_transf_3_dom"/>
</dbReference>
<dbReference type="PANTHER" id="PTHR36927:SF4">
    <property type="entry name" value="BLR5718 PROTEIN"/>
    <property type="match status" value="1"/>
</dbReference>